<protein>
    <recommendedName>
        <fullName evidence="4">Anaphase-promoting complex subunit 4 WD40 domain-containing protein</fullName>
    </recommendedName>
</protein>
<keyword evidence="3" id="KW-1185">Reference proteome</keyword>
<evidence type="ECO:0000313" key="2">
    <source>
        <dbReference type="EMBL" id="KAK4714903.1"/>
    </source>
</evidence>
<proteinExistence type="predicted"/>
<sequence>MTTFMPAPPATTFLEFYPKDNNVIAIGMDDSYIQIYNVRVSKVKTKLKGHHKRITGLALSNSLNVLISAGADSLVN</sequence>
<dbReference type="Proteomes" id="UP001311915">
    <property type="component" value="Unassembled WGS sequence"/>
</dbReference>
<name>A0AAV9KP32_9SOLN</name>
<evidence type="ECO:0000313" key="3">
    <source>
        <dbReference type="Proteomes" id="UP001311915"/>
    </source>
</evidence>
<gene>
    <name evidence="2" type="ORF">R3W88_020810</name>
</gene>
<dbReference type="PANTHER" id="PTHR44083:SF35">
    <property type="entry name" value="TOPLESS-RELATED PROTEIN 4-LIKE ISOFORM X1"/>
    <property type="match status" value="1"/>
</dbReference>
<dbReference type="PROSITE" id="PS50294">
    <property type="entry name" value="WD_REPEATS_REGION"/>
    <property type="match status" value="1"/>
</dbReference>
<dbReference type="InterPro" id="IPR015943">
    <property type="entry name" value="WD40/YVTN_repeat-like_dom_sf"/>
</dbReference>
<dbReference type="Gene3D" id="2.130.10.10">
    <property type="entry name" value="YVTN repeat-like/Quinoprotein amine dehydrogenase"/>
    <property type="match status" value="1"/>
</dbReference>
<dbReference type="InterPro" id="IPR036322">
    <property type="entry name" value="WD40_repeat_dom_sf"/>
</dbReference>
<evidence type="ECO:0008006" key="4">
    <source>
        <dbReference type="Google" id="ProtNLM"/>
    </source>
</evidence>
<accession>A0AAV9KP32</accession>
<keyword evidence="1" id="KW-0853">WD repeat</keyword>
<dbReference type="SUPFAM" id="SSF50978">
    <property type="entry name" value="WD40 repeat-like"/>
    <property type="match status" value="1"/>
</dbReference>
<evidence type="ECO:0000256" key="1">
    <source>
        <dbReference type="PROSITE-ProRule" id="PRU00221"/>
    </source>
</evidence>
<dbReference type="GO" id="GO:0006355">
    <property type="term" value="P:regulation of DNA-templated transcription"/>
    <property type="evidence" value="ECO:0007669"/>
    <property type="project" value="InterPro"/>
</dbReference>
<feature type="repeat" description="WD" evidence="1">
    <location>
        <begin position="47"/>
        <end position="76"/>
    </location>
</feature>
<dbReference type="PANTHER" id="PTHR44083">
    <property type="entry name" value="TOPLESS-RELATED PROTEIN 1-RELATED"/>
    <property type="match status" value="1"/>
</dbReference>
<dbReference type="InterPro" id="IPR027728">
    <property type="entry name" value="Topless_fam"/>
</dbReference>
<dbReference type="AlphaFoldDB" id="A0AAV9KP32"/>
<dbReference type="InterPro" id="IPR001680">
    <property type="entry name" value="WD40_rpt"/>
</dbReference>
<organism evidence="2 3">
    <name type="scientific">Solanum pinnatisectum</name>
    <name type="common">tansyleaf nightshade</name>
    <dbReference type="NCBI Taxonomy" id="50273"/>
    <lineage>
        <taxon>Eukaryota</taxon>
        <taxon>Viridiplantae</taxon>
        <taxon>Streptophyta</taxon>
        <taxon>Embryophyta</taxon>
        <taxon>Tracheophyta</taxon>
        <taxon>Spermatophyta</taxon>
        <taxon>Magnoliopsida</taxon>
        <taxon>eudicotyledons</taxon>
        <taxon>Gunneridae</taxon>
        <taxon>Pentapetalae</taxon>
        <taxon>asterids</taxon>
        <taxon>lamiids</taxon>
        <taxon>Solanales</taxon>
        <taxon>Solanaceae</taxon>
        <taxon>Solanoideae</taxon>
        <taxon>Solaneae</taxon>
        <taxon>Solanum</taxon>
    </lineage>
</organism>
<reference evidence="2 3" key="1">
    <citation type="submission" date="2023-10" db="EMBL/GenBank/DDBJ databases">
        <title>Genome-Wide Identification Analysis in wild type Solanum Pinnatisectum Reveals Some Genes Defensing Phytophthora Infestans.</title>
        <authorList>
            <person name="Sun C."/>
        </authorList>
    </citation>
    <scope>NUCLEOTIDE SEQUENCE [LARGE SCALE GENOMIC DNA]</scope>
    <source>
        <strain evidence="2">LQN</strain>
        <tissue evidence="2">Leaf</tissue>
    </source>
</reference>
<comment type="caution">
    <text evidence="2">The sequence shown here is derived from an EMBL/GenBank/DDBJ whole genome shotgun (WGS) entry which is preliminary data.</text>
</comment>
<dbReference type="EMBL" id="JAWPEI010000010">
    <property type="protein sequence ID" value="KAK4714903.1"/>
    <property type="molecule type" value="Genomic_DNA"/>
</dbReference>
<dbReference type="PROSITE" id="PS50082">
    <property type="entry name" value="WD_REPEATS_2"/>
    <property type="match status" value="1"/>
</dbReference>